<dbReference type="AlphaFoldDB" id="A0A0C3DK41"/>
<dbReference type="Proteomes" id="UP000054321">
    <property type="component" value="Unassembled WGS sequence"/>
</dbReference>
<evidence type="ECO:0000313" key="2">
    <source>
        <dbReference type="EMBL" id="KIN02348.1"/>
    </source>
</evidence>
<sequence>MVSLEVFQEQFGRLKEAERGKDQLIEDLISRVKELELVLTEKTLHLEREQETTKLYQSKHYDAQEKLKRMDDDIFVDNLIKSAQQGGVEAAYHLRSKVSEYVSTDLDLPSHVQIRVRIYANTKGLASVYCYNRILENIDDFSMFVRGFNMGHPMCDFVDAGDGKECADSKLKGNVKAVSFLGWFKGKRP</sequence>
<dbReference type="PANTHER" id="PTHR37543">
    <property type="entry name" value="CCCH ZINC FINGER DNA BINDING PROTEIN (AFU_ORTHOLOGUE AFUA_5G12760)"/>
    <property type="match status" value="1"/>
</dbReference>
<dbReference type="InParanoid" id="A0A0C3DK41"/>
<dbReference type="Pfam" id="PF25540">
    <property type="entry name" value="DUF7923"/>
    <property type="match status" value="1"/>
</dbReference>
<dbReference type="STRING" id="913774.A0A0C3DK41"/>
<keyword evidence="3" id="KW-1185">Reference proteome</keyword>
<reference evidence="2 3" key="1">
    <citation type="submission" date="2014-04" db="EMBL/GenBank/DDBJ databases">
        <authorList>
            <consortium name="DOE Joint Genome Institute"/>
            <person name="Kuo A."/>
            <person name="Martino E."/>
            <person name="Perotto S."/>
            <person name="Kohler A."/>
            <person name="Nagy L.G."/>
            <person name="Floudas D."/>
            <person name="Copeland A."/>
            <person name="Barry K.W."/>
            <person name="Cichocki N."/>
            <person name="Veneault-Fourrey C."/>
            <person name="LaButti K."/>
            <person name="Lindquist E.A."/>
            <person name="Lipzen A."/>
            <person name="Lundell T."/>
            <person name="Morin E."/>
            <person name="Murat C."/>
            <person name="Sun H."/>
            <person name="Tunlid A."/>
            <person name="Henrissat B."/>
            <person name="Grigoriev I.V."/>
            <person name="Hibbett D.S."/>
            <person name="Martin F."/>
            <person name="Nordberg H.P."/>
            <person name="Cantor M.N."/>
            <person name="Hua S.X."/>
        </authorList>
    </citation>
    <scope>NUCLEOTIDE SEQUENCE [LARGE SCALE GENOMIC DNA]</scope>
    <source>
        <strain evidence="2 3">Zn</strain>
    </source>
</reference>
<proteinExistence type="predicted"/>
<accession>A0A0C3DK41</accession>
<name>A0A0C3DK41_OIDMZ</name>
<evidence type="ECO:0000313" key="3">
    <source>
        <dbReference type="Proteomes" id="UP000054321"/>
    </source>
</evidence>
<organism evidence="2 3">
    <name type="scientific">Oidiodendron maius (strain Zn)</name>
    <dbReference type="NCBI Taxonomy" id="913774"/>
    <lineage>
        <taxon>Eukaryota</taxon>
        <taxon>Fungi</taxon>
        <taxon>Dikarya</taxon>
        <taxon>Ascomycota</taxon>
        <taxon>Pezizomycotina</taxon>
        <taxon>Leotiomycetes</taxon>
        <taxon>Leotiomycetes incertae sedis</taxon>
        <taxon>Myxotrichaceae</taxon>
        <taxon>Oidiodendron</taxon>
    </lineage>
</organism>
<reference evidence="3" key="2">
    <citation type="submission" date="2015-01" db="EMBL/GenBank/DDBJ databases">
        <title>Evolutionary Origins and Diversification of the Mycorrhizal Mutualists.</title>
        <authorList>
            <consortium name="DOE Joint Genome Institute"/>
            <consortium name="Mycorrhizal Genomics Consortium"/>
            <person name="Kohler A."/>
            <person name="Kuo A."/>
            <person name="Nagy L.G."/>
            <person name="Floudas D."/>
            <person name="Copeland A."/>
            <person name="Barry K.W."/>
            <person name="Cichocki N."/>
            <person name="Veneault-Fourrey C."/>
            <person name="LaButti K."/>
            <person name="Lindquist E.A."/>
            <person name="Lipzen A."/>
            <person name="Lundell T."/>
            <person name="Morin E."/>
            <person name="Murat C."/>
            <person name="Riley R."/>
            <person name="Ohm R."/>
            <person name="Sun H."/>
            <person name="Tunlid A."/>
            <person name="Henrissat B."/>
            <person name="Grigoriev I.V."/>
            <person name="Hibbett D.S."/>
            <person name="Martin F."/>
        </authorList>
    </citation>
    <scope>NUCLEOTIDE SEQUENCE [LARGE SCALE GENOMIC DNA]</scope>
    <source>
        <strain evidence="3">Zn</strain>
    </source>
</reference>
<protein>
    <recommendedName>
        <fullName evidence="1">DUF7923 domain-containing protein</fullName>
    </recommendedName>
</protein>
<evidence type="ECO:0000259" key="1">
    <source>
        <dbReference type="Pfam" id="PF25540"/>
    </source>
</evidence>
<feature type="domain" description="DUF7923" evidence="1">
    <location>
        <begin position="71"/>
        <end position="176"/>
    </location>
</feature>
<gene>
    <name evidence="2" type="ORF">OIDMADRAFT_122114</name>
</gene>
<dbReference type="OrthoDB" id="3512845at2759"/>
<dbReference type="EMBL" id="KN832875">
    <property type="protein sequence ID" value="KIN02348.1"/>
    <property type="molecule type" value="Genomic_DNA"/>
</dbReference>
<dbReference type="HOGENOM" id="CLU_097991_0_0_1"/>
<dbReference type="InterPro" id="IPR057683">
    <property type="entry name" value="DUF7923"/>
</dbReference>
<dbReference type="PANTHER" id="PTHR37543:SF1">
    <property type="entry name" value="CCCH ZINC FINGER DNA BINDING PROTEIN (AFU_ORTHOLOGUE AFUA_5G12760)"/>
    <property type="match status" value="1"/>
</dbReference>